<accession>A0A8X8W9G1</accession>
<evidence type="ECO:0000313" key="3">
    <source>
        <dbReference type="EMBL" id="KAG6390900.1"/>
    </source>
</evidence>
<proteinExistence type="predicted"/>
<reference evidence="3" key="1">
    <citation type="submission" date="2018-01" db="EMBL/GenBank/DDBJ databases">
        <authorList>
            <person name="Mao J.F."/>
        </authorList>
    </citation>
    <scope>NUCLEOTIDE SEQUENCE</scope>
    <source>
        <strain evidence="3">Huo1</strain>
        <tissue evidence="3">Leaf</tissue>
    </source>
</reference>
<comment type="caution">
    <text evidence="3">The sequence shown here is derived from an EMBL/GenBank/DDBJ whole genome shotgun (WGS) entry which is preliminary data.</text>
</comment>
<reference evidence="3" key="2">
    <citation type="submission" date="2020-08" db="EMBL/GenBank/DDBJ databases">
        <title>Plant Genome Project.</title>
        <authorList>
            <person name="Zhang R.-G."/>
        </authorList>
    </citation>
    <scope>NUCLEOTIDE SEQUENCE</scope>
    <source>
        <strain evidence="3">Huo1</strain>
        <tissue evidence="3">Leaf</tissue>
    </source>
</reference>
<sequence length="306" mass="34798">MPSARPSTSSPLCSCRWHTRALAGSMTSRLATSAMRCLSLRRGVRSSIYISAAEARFVRRNLEEIDPRQLKPWDIERELAKPPEDGTISPYYDICLPSFLKENYYLSGATCNGLLHLHNANLGHALWNPTTDCACLDGVFYCKAFKNGVSGPVFCSFDLSTETMSTLPFPELSESEFKIIKYKGMLSVVEWLDDKDDVPWKFQLWSLKDGSWTRESAFHTRGIRQMLWFSPDGKLLYFASLNDELVVFDRSIGMLKHIGVKWFSSKPKIIPFVESFAQLNGISHVEETHEQKKEEKDEAAYDVSLN</sequence>
<dbReference type="Proteomes" id="UP000298416">
    <property type="component" value="Unassembled WGS sequence"/>
</dbReference>
<feature type="domain" description="F-box associated beta-propeller type 3" evidence="2">
    <location>
        <begin position="129"/>
        <end position="217"/>
    </location>
</feature>
<keyword evidence="4" id="KW-1185">Reference proteome</keyword>
<feature type="compositionally biased region" description="Basic and acidic residues" evidence="1">
    <location>
        <begin position="287"/>
        <end position="299"/>
    </location>
</feature>
<evidence type="ECO:0000313" key="4">
    <source>
        <dbReference type="Proteomes" id="UP000298416"/>
    </source>
</evidence>
<name>A0A8X8W9G1_SALSN</name>
<evidence type="ECO:0000256" key="1">
    <source>
        <dbReference type="SAM" id="MobiDB-lite"/>
    </source>
</evidence>
<dbReference type="SUPFAM" id="SSF82171">
    <property type="entry name" value="DPP6 N-terminal domain-like"/>
    <property type="match status" value="1"/>
</dbReference>
<organism evidence="3">
    <name type="scientific">Salvia splendens</name>
    <name type="common">Scarlet sage</name>
    <dbReference type="NCBI Taxonomy" id="180675"/>
    <lineage>
        <taxon>Eukaryota</taxon>
        <taxon>Viridiplantae</taxon>
        <taxon>Streptophyta</taxon>
        <taxon>Embryophyta</taxon>
        <taxon>Tracheophyta</taxon>
        <taxon>Spermatophyta</taxon>
        <taxon>Magnoliopsida</taxon>
        <taxon>eudicotyledons</taxon>
        <taxon>Gunneridae</taxon>
        <taxon>Pentapetalae</taxon>
        <taxon>asterids</taxon>
        <taxon>lamiids</taxon>
        <taxon>Lamiales</taxon>
        <taxon>Lamiaceae</taxon>
        <taxon>Nepetoideae</taxon>
        <taxon>Mentheae</taxon>
        <taxon>Salviinae</taxon>
        <taxon>Salvia</taxon>
        <taxon>Salvia subgen. Calosphace</taxon>
        <taxon>core Calosphace</taxon>
    </lineage>
</organism>
<protein>
    <recommendedName>
        <fullName evidence="2">F-box associated beta-propeller type 3 domain-containing protein</fullName>
    </recommendedName>
</protein>
<dbReference type="EMBL" id="PNBA02000019">
    <property type="protein sequence ID" value="KAG6390900.1"/>
    <property type="molecule type" value="Genomic_DNA"/>
</dbReference>
<dbReference type="AlphaFoldDB" id="A0A8X8W9G1"/>
<dbReference type="InterPro" id="IPR013187">
    <property type="entry name" value="F-box-assoc_dom_typ3"/>
</dbReference>
<feature type="region of interest" description="Disordered" evidence="1">
    <location>
        <begin position="287"/>
        <end position="306"/>
    </location>
</feature>
<gene>
    <name evidence="3" type="ORF">SASPL_148645</name>
</gene>
<evidence type="ECO:0000259" key="2">
    <source>
        <dbReference type="Pfam" id="PF08268"/>
    </source>
</evidence>
<dbReference type="Pfam" id="PF08268">
    <property type="entry name" value="FBA_3"/>
    <property type="match status" value="1"/>
</dbReference>